<sequence>MFSVVWRRSYHWKDLRPNSKHRGWFNNNGLAKSGYPSSILNRQPGVHGDLQERLDALKAPHALALSQRQDIGYPPVKSEDPTTNRKKMLAWRKEQRKNPVLEKASRERSLNVDSHLVEKDHIQYGGAYKDIFEAAELYGIYEDLFPGKFFKPNTMLRVEFPIGDDKSHCLPVYRGNIVKPSQASIQPKVSFSGTKYYTLVMSTPDGHFEDENQEYVHWMVGNIHNGSKEEVIPYCRPFPPKGTGYFRYVFVLYEHEYKIDLSQFNLKEDNQIIDLKKRTFSSSYFFESQKDSVTPVGLSFFQSDYDSSLRDFYHDVLQLPEPTYEYEFLPSYVRPWSSMFPRKKVDGFNLFLDRHRDPKEIQEEVLRKKLNDTHPFEGDLRKNKFPLAHAFDPIGSHPYEGYWPEPTWRRREIERERLRQGIYKDMDWKELRKDPTDSHA</sequence>
<accession>A0A0K2UKX6</accession>
<dbReference type="Pfam" id="PF01161">
    <property type="entry name" value="PBP"/>
    <property type="match status" value="1"/>
</dbReference>
<evidence type="ECO:0000256" key="2">
    <source>
        <dbReference type="ARBA" id="ARBA00022946"/>
    </source>
</evidence>
<evidence type="ECO:0000256" key="4">
    <source>
        <dbReference type="ARBA" id="ARBA00023054"/>
    </source>
</evidence>
<keyword evidence="5" id="KW-0496">Mitochondrion</keyword>
<proteinExistence type="inferred from homology"/>
<protein>
    <recommendedName>
        <fullName evidence="8">Large ribosomal subunit protein mL38</fullName>
    </recommendedName>
    <alternativeName>
        <fullName evidence="9">39S ribosomal protein L38, mitochondrial</fullName>
    </alternativeName>
</protein>
<dbReference type="GO" id="GO:0005762">
    <property type="term" value="C:mitochondrial large ribosomal subunit"/>
    <property type="evidence" value="ECO:0007669"/>
    <property type="project" value="TreeGrafter"/>
</dbReference>
<evidence type="ECO:0000313" key="10">
    <source>
        <dbReference type="EMBL" id="CDW38888.1"/>
    </source>
</evidence>
<keyword evidence="6" id="KW-0687">Ribonucleoprotein</keyword>
<evidence type="ECO:0000256" key="6">
    <source>
        <dbReference type="ARBA" id="ARBA00023274"/>
    </source>
</evidence>
<dbReference type="InterPro" id="IPR035810">
    <property type="entry name" value="PEBP_euk"/>
</dbReference>
<dbReference type="AlphaFoldDB" id="A0A0K2UKX6"/>
<name>A0A0K2UKX6_LEPSM</name>
<dbReference type="EMBL" id="HACA01021527">
    <property type="protein sequence ID" value="CDW38888.1"/>
    <property type="molecule type" value="Transcribed_RNA"/>
</dbReference>
<dbReference type="InterPro" id="IPR036610">
    <property type="entry name" value="PEBP-like_sf"/>
</dbReference>
<dbReference type="PANTHER" id="PTHR11362">
    <property type="entry name" value="PHOSPHATIDYLETHANOLAMINE-BINDING PROTEIN"/>
    <property type="match status" value="1"/>
</dbReference>
<evidence type="ECO:0000256" key="3">
    <source>
        <dbReference type="ARBA" id="ARBA00022980"/>
    </source>
</evidence>
<reference evidence="10" key="1">
    <citation type="submission" date="2014-05" db="EMBL/GenBank/DDBJ databases">
        <authorList>
            <person name="Chronopoulou M."/>
        </authorList>
    </citation>
    <scope>NUCLEOTIDE SEQUENCE</scope>
    <source>
        <tissue evidence="10">Whole organism</tissue>
    </source>
</reference>
<keyword evidence="3" id="KW-0689">Ribosomal protein</keyword>
<comment type="subcellular location">
    <subcellularLocation>
        <location evidence="1">Mitochondrion</location>
    </subcellularLocation>
</comment>
<dbReference type="SUPFAM" id="SSF49777">
    <property type="entry name" value="PEBP-like"/>
    <property type="match status" value="1"/>
</dbReference>
<dbReference type="CDD" id="cd00866">
    <property type="entry name" value="PEBP_euk"/>
    <property type="match status" value="1"/>
</dbReference>
<keyword evidence="2" id="KW-0809">Transit peptide</keyword>
<keyword evidence="4" id="KW-0175">Coiled coil</keyword>
<comment type="similarity">
    <text evidence="7">Belongs to the phosphatidylethanolamine-binding protein family. Mitochondrion-specific ribosomal protein mL38 subfamily.</text>
</comment>
<evidence type="ECO:0000256" key="5">
    <source>
        <dbReference type="ARBA" id="ARBA00023128"/>
    </source>
</evidence>
<evidence type="ECO:0000256" key="1">
    <source>
        <dbReference type="ARBA" id="ARBA00004173"/>
    </source>
</evidence>
<evidence type="ECO:0000256" key="9">
    <source>
        <dbReference type="ARBA" id="ARBA00041206"/>
    </source>
</evidence>
<dbReference type="InterPro" id="IPR008914">
    <property type="entry name" value="PEBP"/>
</dbReference>
<organism evidence="10">
    <name type="scientific">Lepeophtheirus salmonis</name>
    <name type="common">Salmon louse</name>
    <name type="synonym">Caligus salmonis</name>
    <dbReference type="NCBI Taxonomy" id="72036"/>
    <lineage>
        <taxon>Eukaryota</taxon>
        <taxon>Metazoa</taxon>
        <taxon>Ecdysozoa</taxon>
        <taxon>Arthropoda</taxon>
        <taxon>Crustacea</taxon>
        <taxon>Multicrustacea</taxon>
        <taxon>Hexanauplia</taxon>
        <taxon>Copepoda</taxon>
        <taxon>Siphonostomatoida</taxon>
        <taxon>Caligidae</taxon>
        <taxon>Lepeophtheirus</taxon>
    </lineage>
</organism>
<dbReference type="OrthoDB" id="2153661at2759"/>
<dbReference type="PANTHER" id="PTHR11362:SF133">
    <property type="entry name" value="LARGE RIBOSOMAL SUBUNIT PROTEIN ML38"/>
    <property type="match status" value="1"/>
</dbReference>
<evidence type="ECO:0000256" key="8">
    <source>
        <dbReference type="ARBA" id="ARBA00039444"/>
    </source>
</evidence>
<evidence type="ECO:0000256" key="7">
    <source>
        <dbReference type="ARBA" id="ARBA00038016"/>
    </source>
</evidence>
<dbReference type="Gene3D" id="3.90.280.10">
    <property type="entry name" value="PEBP-like"/>
    <property type="match status" value="1"/>
</dbReference>